<dbReference type="AlphaFoldDB" id="A0A2H3BNS7"/>
<accession>A0A2H3BNS7</accession>
<dbReference type="Proteomes" id="UP000218334">
    <property type="component" value="Unassembled WGS sequence"/>
</dbReference>
<keyword evidence="2" id="KW-1185">Reference proteome</keyword>
<dbReference type="EMBL" id="KZ293442">
    <property type="protein sequence ID" value="PBK66217.1"/>
    <property type="molecule type" value="Genomic_DNA"/>
</dbReference>
<sequence>MPEGPETDFAAHFLNHCSKNTLRDLVVVGIFGDLKKSGSPKRANESSSIGAKLKAATTALSKTNQSSLDSYFLGPDNGQAAYKLSYADSYSLEDSLKAAKVLRLRRDTPILRGTSSTSKHRNIWPDAKVVPELTVWNEQIMPLPAMGRGFGIGVAFDFGRYMLSFNSRDCLFEAYYAWLTMVVKFSADSWLSSEPIWLAIKSNHTAFDTFGMYATSVLCFLAARLCEAAYAFLFSSHVKNKSRLKRSLSYDRVGVCATLQDQIEYKKELYVYRNATCSVTATADIAFKICNEDPITLAFNPQLKYNAGDNVLGCDVHCHLMATTVCDQAARKKQRATYLYFSKDCGIWTLYRMPPDVQKRLGWRAASDFEKESKLLEVIKRSKSEWVVGPLDFCGVPLVQKLGNRQYIYYVKYLGDNTSNPAPPSYRLLQDMKYQLMGRIRNVVNQAKKDGTWQPGHWKSRVTGYMLHSAKKGYIQMNKNGTPCLRSKHAKLINERHERARARRMEVKLLFLRDSNGVDEAVSAVDSISPVVSHSMGAGSITSADGDPSLVMGPLSVHTRMIVKASFLCWPHPLSELTPCHTVTVKWQAKHAAIKRVQSSIANPQALLLKKMRHGGACVGYALPESIDMGVTGWTRADLLARATAICDGKPPSDEFCPGWATLKGNS</sequence>
<evidence type="ECO:0000313" key="2">
    <source>
        <dbReference type="Proteomes" id="UP000218334"/>
    </source>
</evidence>
<organism evidence="1 2">
    <name type="scientific">Armillaria solidipes</name>
    <dbReference type="NCBI Taxonomy" id="1076256"/>
    <lineage>
        <taxon>Eukaryota</taxon>
        <taxon>Fungi</taxon>
        <taxon>Dikarya</taxon>
        <taxon>Basidiomycota</taxon>
        <taxon>Agaricomycotina</taxon>
        <taxon>Agaricomycetes</taxon>
        <taxon>Agaricomycetidae</taxon>
        <taxon>Agaricales</taxon>
        <taxon>Marasmiineae</taxon>
        <taxon>Physalacriaceae</taxon>
        <taxon>Armillaria</taxon>
    </lineage>
</organism>
<protein>
    <submittedName>
        <fullName evidence="1">Uncharacterized protein</fullName>
    </submittedName>
</protein>
<gene>
    <name evidence="1" type="ORF">ARMSODRAFT_977850</name>
</gene>
<proteinExistence type="predicted"/>
<reference evidence="2" key="1">
    <citation type="journal article" date="2017" name="Nat. Ecol. Evol.">
        <title>Genome expansion and lineage-specific genetic innovations in the forest pathogenic fungi Armillaria.</title>
        <authorList>
            <person name="Sipos G."/>
            <person name="Prasanna A.N."/>
            <person name="Walter M.C."/>
            <person name="O'Connor E."/>
            <person name="Balint B."/>
            <person name="Krizsan K."/>
            <person name="Kiss B."/>
            <person name="Hess J."/>
            <person name="Varga T."/>
            <person name="Slot J."/>
            <person name="Riley R."/>
            <person name="Boka B."/>
            <person name="Rigling D."/>
            <person name="Barry K."/>
            <person name="Lee J."/>
            <person name="Mihaltcheva S."/>
            <person name="LaButti K."/>
            <person name="Lipzen A."/>
            <person name="Waldron R."/>
            <person name="Moloney N.M."/>
            <person name="Sperisen C."/>
            <person name="Kredics L."/>
            <person name="Vagvoelgyi C."/>
            <person name="Patrignani A."/>
            <person name="Fitzpatrick D."/>
            <person name="Nagy I."/>
            <person name="Doyle S."/>
            <person name="Anderson J.B."/>
            <person name="Grigoriev I.V."/>
            <person name="Gueldener U."/>
            <person name="Muensterkoetter M."/>
            <person name="Nagy L.G."/>
        </authorList>
    </citation>
    <scope>NUCLEOTIDE SEQUENCE [LARGE SCALE GENOMIC DNA]</scope>
    <source>
        <strain evidence="2">28-4</strain>
    </source>
</reference>
<evidence type="ECO:0000313" key="1">
    <source>
        <dbReference type="EMBL" id="PBK66217.1"/>
    </source>
</evidence>
<name>A0A2H3BNS7_9AGAR</name>